<accession>A0ABD3MIJ0</accession>
<dbReference type="EMBL" id="JALLAZ020001841">
    <property type="protein sequence ID" value="KAL3761977.1"/>
    <property type="molecule type" value="Genomic_DNA"/>
</dbReference>
<feature type="compositionally biased region" description="Polar residues" evidence="1">
    <location>
        <begin position="673"/>
        <end position="686"/>
    </location>
</feature>
<evidence type="ECO:0000256" key="1">
    <source>
        <dbReference type="SAM" id="MobiDB-lite"/>
    </source>
</evidence>
<feature type="compositionally biased region" description="Low complexity" evidence="1">
    <location>
        <begin position="202"/>
        <end position="215"/>
    </location>
</feature>
<gene>
    <name evidence="2" type="ORF">ACHAW5_006683</name>
</gene>
<comment type="caution">
    <text evidence="2">The sequence shown here is derived from an EMBL/GenBank/DDBJ whole genome shotgun (WGS) entry which is preliminary data.</text>
</comment>
<reference evidence="2 3" key="1">
    <citation type="submission" date="2024-10" db="EMBL/GenBank/DDBJ databases">
        <title>Updated reference genomes for cyclostephanoid diatoms.</title>
        <authorList>
            <person name="Roberts W.R."/>
            <person name="Alverson A.J."/>
        </authorList>
    </citation>
    <scope>NUCLEOTIDE SEQUENCE [LARGE SCALE GENOMIC DNA]</scope>
    <source>
        <strain evidence="2 3">AJA276-08</strain>
    </source>
</reference>
<feature type="compositionally biased region" description="Polar residues" evidence="1">
    <location>
        <begin position="646"/>
        <end position="655"/>
    </location>
</feature>
<dbReference type="Proteomes" id="UP001530315">
    <property type="component" value="Unassembled WGS sequence"/>
</dbReference>
<feature type="compositionally biased region" description="Low complexity" evidence="1">
    <location>
        <begin position="631"/>
        <end position="640"/>
    </location>
</feature>
<sequence length="686" mass="69001">MTSTKNTTTSSTTTILLLVAVVLSSLAVISDAFLLAPMTATTTIPPQSLASRSLSSTSSGGDYDEDARRRTITVISPPGGLGEMSAIESARLGGNVRWFVVSRPSSSSSSTSASATAKARAATTTATTTVTTASVSLSSGTVEAIRKSGGSLEFAGAYADDLLGDRGGGALAALGSWCSGSSAVLCTYDDGATTTGRGAERSAAPGDASSADPHAATAVRAGIRLAAREVARGGMTTTMGGDDANDEAGAAIVAMLAAGEEREGEEDAAGVVAGGGGVLGGLGSMFAGLVAGGGKEEDGMSTTTTTAPPRTLKEAVTGGGRGGAATVIRYGELFGAPESSPESSHFVGGPRRDPVVREMYSMRSVRIDPAVVVTTSSSVGEGGVGGGGGMGYRSNRLAVAEAASRLGLGMIPAAVVAGEDGAAAPTTMEVSLSSFPGTEGPTDAEWDAEFRRVVSESSPSRSGRLSPSLFRAEFSSVPSPTRLAEWLATKWAPAVLRSYDIAGIRVGARPVYASVLARGDVDDVAVVEIVWQELVNFSPVTSGRMYVEVGRSGMTATRGPGDASAGFGVPSASSLPGEDILVRRLADASSQAVEKGLAIKAVSVPVGEEDDCPPHTDVLSTKKVEMASTRPVTTVVGTPPADDTGVPSSPESSGPRNAGARKSSERTRGSRKPASTPSSLTESGGE</sequence>
<protein>
    <submittedName>
        <fullName evidence="2">Uncharacterized protein</fullName>
    </submittedName>
</protein>
<evidence type="ECO:0000313" key="2">
    <source>
        <dbReference type="EMBL" id="KAL3761977.1"/>
    </source>
</evidence>
<name>A0ABD3MIJ0_9STRA</name>
<feature type="region of interest" description="Disordered" evidence="1">
    <location>
        <begin position="196"/>
        <end position="215"/>
    </location>
</feature>
<evidence type="ECO:0000313" key="3">
    <source>
        <dbReference type="Proteomes" id="UP001530315"/>
    </source>
</evidence>
<feature type="region of interest" description="Disordered" evidence="1">
    <location>
        <begin position="628"/>
        <end position="686"/>
    </location>
</feature>
<keyword evidence="3" id="KW-1185">Reference proteome</keyword>
<feature type="region of interest" description="Disordered" evidence="1">
    <location>
        <begin position="294"/>
        <end position="320"/>
    </location>
</feature>
<proteinExistence type="predicted"/>
<organism evidence="2 3">
    <name type="scientific">Stephanodiscus triporus</name>
    <dbReference type="NCBI Taxonomy" id="2934178"/>
    <lineage>
        <taxon>Eukaryota</taxon>
        <taxon>Sar</taxon>
        <taxon>Stramenopiles</taxon>
        <taxon>Ochrophyta</taxon>
        <taxon>Bacillariophyta</taxon>
        <taxon>Coscinodiscophyceae</taxon>
        <taxon>Thalassiosirophycidae</taxon>
        <taxon>Stephanodiscales</taxon>
        <taxon>Stephanodiscaceae</taxon>
        <taxon>Stephanodiscus</taxon>
    </lineage>
</organism>
<dbReference type="AlphaFoldDB" id="A0ABD3MIJ0"/>